<feature type="region of interest" description="Disordered" evidence="1">
    <location>
        <begin position="283"/>
        <end position="352"/>
    </location>
</feature>
<evidence type="ECO:0000256" key="1">
    <source>
        <dbReference type="SAM" id="MobiDB-lite"/>
    </source>
</evidence>
<dbReference type="Proteomes" id="UP001165063">
    <property type="component" value="Unassembled WGS sequence"/>
</dbReference>
<dbReference type="Gene3D" id="1.10.3970.10">
    <property type="entry name" value="BSD domain"/>
    <property type="match status" value="1"/>
</dbReference>
<dbReference type="OrthoDB" id="73788at2759"/>
<dbReference type="Pfam" id="PF03909">
    <property type="entry name" value="BSD"/>
    <property type="match status" value="1"/>
</dbReference>
<dbReference type="GO" id="GO:0005737">
    <property type="term" value="C:cytoplasm"/>
    <property type="evidence" value="ECO:0007669"/>
    <property type="project" value="TreeGrafter"/>
</dbReference>
<feature type="compositionally biased region" description="Low complexity" evidence="1">
    <location>
        <begin position="324"/>
        <end position="340"/>
    </location>
</feature>
<evidence type="ECO:0000313" key="3">
    <source>
        <dbReference type="EMBL" id="GMG20681.1"/>
    </source>
</evidence>
<dbReference type="PANTHER" id="PTHR16019:SF5">
    <property type="entry name" value="BSD DOMAIN-CONTAINING PROTEIN 1"/>
    <property type="match status" value="1"/>
</dbReference>
<reference evidence="3" key="1">
    <citation type="submission" date="2023-04" db="EMBL/GenBank/DDBJ databases">
        <title>Ambrosiozyma monospora NBRC 1965.</title>
        <authorList>
            <person name="Ichikawa N."/>
            <person name="Sato H."/>
            <person name="Tonouchi N."/>
        </authorList>
    </citation>
    <scope>NUCLEOTIDE SEQUENCE</scope>
    <source>
        <strain evidence="3">NBRC 1965</strain>
    </source>
</reference>
<dbReference type="SMART" id="SM00751">
    <property type="entry name" value="BSD"/>
    <property type="match status" value="1"/>
</dbReference>
<feature type="compositionally biased region" description="Polar residues" evidence="1">
    <location>
        <begin position="310"/>
        <end position="320"/>
    </location>
</feature>
<organism evidence="3 4">
    <name type="scientific">Ambrosiozyma monospora</name>
    <name type="common">Yeast</name>
    <name type="synonym">Endomycopsis monosporus</name>
    <dbReference type="NCBI Taxonomy" id="43982"/>
    <lineage>
        <taxon>Eukaryota</taxon>
        <taxon>Fungi</taxon>
        <taxon>Dikarya</taxon>
        <taxon>Ascomycota</taxon>
        <taxon>Saccharomycotina</taxon>
        <taxon>Pichiomycetes</taxon>
        <taxon>Pichiales</taxon>
        <taxon>Pichiaceae</taxon>
        <taxon>Ambrosiozyma</taxon>
    </lineage>
</organism>
<dbReference type="EMBL" id="BSXU01000437">
    <property type="protein sequence ID" value="GMG20681.1"/>
    <property type="molecule type" value="Genomic_DNA"/>
</dbReference>
<evidence type="ECO:0000313" key="4">
    <source>
        <dbReference type="Proteomes" id="UP001165063"/>
    </source>
</evidence>
<dbReference type="InterPro" id="IPR005607">
    <property type="entry name" value="BSD_dom"/>
</dbReference>
<feature type="compositionally biased region" description="Acidic residues" evidence="1">
    <location>
        <begin position="289"/>
        <end position="307"/>
    </location>
</feature>
<proteinExistence type="predicted"/>
<protein>
    <submittedName>
        <fullName evidence="3">Unnamed protein product</fullName>
    </submittedName>
</protein>
<sequence>MEFYEPETQMQVKSDGDKPKDAKTEEHFNKFENKVESVVTNIQSNIQQNTQTGWSSINGLFSNIQKNLPTYQKTLVESREQAQKRLAETTDILGKRIGSLPKTLPLKEENLNEIKAKSGVIIKSVNENTNKYLDDLDAELEKVENLTLGYATKFGSFFQEKTGISLNKLNFISTETDGSGDKKDEVLFSLGDNKLASNRVEAQLKELQNDKDIYLNNKLDIADYKLTEDETKEGGLLLESSASLKTLYDSLVPESIDSTTFWKIYFANKAKIIEEEKKRKELLEKKPVEDDDDDFDWGDDDDEDEEETPKQQASPKTSSETTEKPVAAATTTPAPAAEVKPAADKKEEEPAK</sequence>
<feature type="compositionally biased region" description="Basic and acidic residues" evidence="1">
    <location>
        <begin position="341"/>
        <end position="352"/>
    </location>
</feature>
<gene>
    <name evidence="3" type="ORF">Amon01_000141300</name>
</gene>
<dbReference type="SUPFAM" id="SSF140383">
    <property type="entry name" value="BSD domain-like"/>
    <property type="match status" value="1"/>
</dbReference>
<dbReference type="AlphaFoldDB" id="A0A9W6YUJ6"/>
<comment type="caution">
    <text evidence="3">The sequence shown here is derived from an EMBL/GenBank/DDBJ whole genome shotgun (WGS) entry which is preliminary data.</text>
</comment>
<dbReference type="PANTHER" id="PTHR16019">
    <property type="entry name" value="SYNAPSE-ASSOCIATED PROTEIN"/>
    <property type="match status" value="1"/>
</dbReference>
<accession>A0A9W6YUJ6</accession>
<dbReference type="PROSITE" id="PS50858">
    <property type="entry name" value="BSD"/>
    <property type="match status" value="1"/>
</dbReference>
<keyword evidence="4" id="KW-1185">Reference proteome</keyword>
<dbReference type="InterPro" id="IPR051494">
    <property type="entry name" value="BSD_domain-containing"/>
</dbReference>
<name>A0A9W6YUJ6_AMBMO</name>
<dbReference type="InterPro" id="IPR035925">
    <property type="entry name" value="BSD_dom_sf"/>
</dbReference>
<feature type="compositionally biased region" description="Basic and acidic residues" evidence="1">
    <location>
        <begin position="14"/>
        <end position="25"/>
    </location>
</feature>
<evidence type="ECO:0000259" key="2">
    <source>
        <dbReference type="PROSITE" id="PS50858"/>
    </source>
</evidence>
<feature type="domain" description="BSD" evidence="2">
    <location>
        <begin position="218"/>
        <end position="273"/>
    </location>
</feature>
<feature type="region of interest" description="Disordered" evidence="1">
    <location>
        <begin position="1"/>
        <end position="25"/>
    </location>
</feature>